<accession>A0A5C1K9W8</accession>
<dbReference type="GeneID" id="77937125"/>
<name>A0A5C1K9W8_9CAUD</name>
<proteinExistence type="predicted"/>
<dbReference type="EMBL" id="MN103543">
    <property type="protein sequence ID" value="QEM42104.1"/>
    <property type="molecule type" value="Genomic_DNA"/>
</dbReference>
<evidence type="ECO:0000313" key="2">
    <source>
        <dbReference type="EMBL" id="QEM42104.1"/>
    </source>
</evidence>
<dbReference type="Proteomes" id="UP000322144">
    <property type="component" value="Segment"/>
</dbReference>
<reference evidence="2 3" key="1">
    <citation type="submission" date="2019-06" db="EMBL/GenBank/DDBJ databases">
        <title>A distant relative of Phikzvirus genus phages from a therapeutic phage collection.</title>
        <authorList>
            <person name="Hejnowicz M.S."/>
            <person name="Dabrowski K."/>
            <person name="Gawor J."/>
            <person name="Weber-Dabrowska B."/>
            <person name="Gromadka R."/>
            <person name="Lobocka M.B."/>
        </authorList>
    </citation>
    <scope>NUCLEOTIDE SEQUENCE [LARGE SCALE GENOMIC DNA]</scope>
</reference>
<evidence type="ECO:0000313" key="3">
    <source>
        <dbReference type="Proteomes" id="UP000322144"/>
    </source>
</evidence>
<dbReference type="RefSeq" id="YP_010661115.1">
    <property type="nucleotide sequence ID" value="NC_070882.1"/>
</dbReference>
<protein>
    <submittedName>
        <fullName evidence="2">Uncharacterized protein</fullName>
    </submittedName>
</protein>
<dbReference type="KEGG" id="vg:77937125"/>
<keyword evidence="3" id="KW-1185">Reference proteome</keyword>
<evidence type="ECO:0000256" key="1">
    <source>
        <dbReference type="SAM" id="MobiDB-lite"/>
    </source>
</evidence>
<sequence>MSLKALQGIASSVPTNEQKERLAKVRETMEELNESIKRQIRNRKPSATLLNKTVNWGNKYD</sequence>
<organism evidence="2 3">
    <name type="scientific">Pseudomonas phage vB_PaeM_PS119XW</name>
    <dbReference type="NCBI Taxonomy" id="2601632"/>
    <lineage>
        <taxon>Viruses</taxon>
        <taxon>Duplodnaviria</taxon>
        <taxon>Heunggongvirae</taxon>
        <taxon>Uroviricota</taxon>
        <taxon>Caudoviricetes</taxon>
        <taxon>Chimalliviridae</taxon>
        <taxon>Pawinskivirus</taxon>
        <taxon>Pawinskivirus PS119XW</taxon>
    </lineage>
</organism>
<feature type="region of interest" description="Disordered" evidence="1">
    <location>
        <begin position="1"/>
        <end position="20"/>
    </location>
</feature>